<dbReference type="PANTHER" id="PTHR22950">
    <property type="entry name" value="AMINO ACID TRANSPORTER"/>
    <property type="match status" value="1"/>
</dbReference>
<comment type="caution">
    <text evidence="11">The sequence shown here is derived from an EMBL/GenBank/DDBJ whole genome shotgun (WGS) entry which is preliminary data.</text>
</comment>
<evidence type="ECO:0000256" key="4">
    <source>
        <dbReference type="ARBA" id="ARBA00022692"/>
    </source>
</evidence>
<evidence type="ECO:0000256" key="1">
    <source>
        <dbReference type="ARBA" id="ARBA00004141"/>
    </source>
</evidence>
<feature type="transmembrane region" description="Helical" evidence="9">
    <location>
        <begin position="264"/>
        <end position="282"/>
    </location>
</feature>
<evidence type="ECO:0000259" key="10">
    <source>
        <dbReference type="Pfam" id="PF01490"/>
    </source>
</evidence>
<feature type="transmembrane region" description="Helical" evidence="9">
    <location>
        <begin position="396"/>
        <end position="420"/>
    </location>
</feature>
<evidence type="ECO:0000256" key="3">
    <source>
        <dbReference type="ARBA" id="ARBA00022448"/>
    </source>
</evidence>
<gene>
    <name evidence="11" type="ORF">OHK93_003643</name>
</gene>
<dbReference type="EMBL" id="JAPUFD010000019">
    <property type="protein sequence ID" value="MDI1492429.1"/>
    <property type="molecule type" value="Genomic_DNA"/>
</dbReference>
<keyword evidence="3" id="KW-0813">Transport</keyword>
<feature type="compositionally biased region" description="Basic and acidic residues" evidence="8">
    <location>
        <begin position="10"/>
        <end position="19"/>
    </location>
</feature>
<evidence type="ECO:0000313" key="12">
    <source>
        <dbReference type="Proteomes" id="UP001161017"/>
    </source>
</evidence>
<evidence type="ECO:0000256" key="6">
    <source>
        <dbReference type="ARBA" id="ARBA00022989"/>
    </source>
</evidence>
<feature type="compositionally biased region" description="Polar residues" evidence="8">
    <location>
        <begin position="125"/>
        <end position="147"/>
    </location>
</feature>
<dbReference type="PANTHER" id="PTHR22950:SF692">
    <property type="entry name" value="TRANSMEMBRANE AMINO ACID TRANSPORTER FAMILY PROTEIN"/>
    <property type="match status" value="1"/>
</dbReference>
<evidence type="ECO:0000256" key="5">
    <source>
        <dbReference type="ARBA" id="ARBA00022970"/>
    </source>
</evidence>
<keyword evidence="6 9" id="KW-1133">Transmembrane helix</keyword>
<evidence type="ECO:0000256" key="2">
    <source>
        <dbReference type="ARBA" id="ARBA00008066"/>
    </source>
</evidence>
<comment type="similarity">
    <text evidence="2">Belongs to the amino acid/polyamine transporter 2 family.</text>
</comment>
<feature type="domain" description="Amino acid transporter transmembrane" evidence="10">
    <location>
        <begin position="258"/>
        <end position="470"/>
    </location>
</feature>
<evidence type="ECO:0000313" key="11">
    <source>
        <dbReference type="EMBL" id="MDI1492429.1"/>
    </source>
</evidence>
<evidence type="ECO:0000256" key="8">
    <source>
        <dbReference type="SAM" id="MobiDB-lite"/>
    </source>
</evidence>
<dbReference type="Pfam" id="PF01490">
    <property type="entry name" value="Aa_trans"/>
    <property type="match status" value="1"/>
</dbReference>
<feature type="transmembrane region" description="Helical" evidence="9">
    <location>
        <begin position="288"/>
        <end position="306"/>
    </location>
</feature>
<keyword evidence="4 9" id="KW-0812">Transmembrane</keyword>
<feature type="transmembrane region" description="Helical" evidence="9">
    <location>
        <begin position="336"/>
        <end position="358"/>
    </location>
</feature>
<keyword evidence="5" id="KW-0029">Amino-acid transport</keyword>
<reference evidence="11" key="1">
    <citation type="journal article" date="2023" name="Genome Biol. Evol.">
        <title>First Whole Genome Sequence and Flow Cytometry Genome Size Data for the Lichen-Forming Fungus Ramalina farinacea (Ascomycota).</title>
        <authorList>
            <person name="Llewellyn T."/>
            <person name="Mian S."/>
            <person name="Hill R."/>
            <person name="Leitch I.J."/>
            <person name="Gaya E."/>
        </authorList>
    </citation>
    <scope>NUCLEOTIDE SEQUENCE</scope>
    <source>
        <strain evidence="11">LIQ254RAFAR</strain>
    </source>
</reference>
<dbReference type="GO" id="GO:0015179">
    <property type="term" value="F:L-amino acid transmembrane transporter activity"/>
    <property type="evidence" value="ECO:0007669"/>
    <property type="project" value="TreeGrafter"/>
</dbReference>
<feature type="region of interest" description="Disordered" evidence="8">
    <location>
        <begin position="112"/>
        <end position="168"/>
    </location>
</feature>
<comment type="subcellular location">
    <subcellularLocation>
        <location evidence="1">Membrane</location>
        <topology evidence="1">Multi-pass membrane protein</topology>
    </subcellularLocation>
</comment>
<name>A0AA43QVF8_9LECA</name>
<keyword evidence="7 9" id="KW-0472">Membrane</keyword>
<protein>
    <recommendedName>
        <fullName evidence="10">Amino acid transporter transmembrane domain-containing protein</fullName>
    </recommendedName>
</protein>
<dbReference type="InterPro" id="IPR013057">
    <property type="entry name" value="AA_transpt_TM"/>
</dbReference>
<organism evidence="11 12">
    <name type="scientific">Ramalina farinacea</name>
    <dbReference type="NCBI Taxonomy" id="258253"/>
    <lineage>
        <taxon>Eukaryota</taxon>
        <taxon>Fungi</taxon>
        <taxon>Dikarya</taxon>
        <taxon>Ascomycota</taxon>
        <taxon>Pezizomycotina</taxon>
        <taxon>Lecanoromycetes</taxon>
        <taxon>OSLEUM clade</taxon>
        <taxon>Lecanoromycetidae</taxon>
        <taxon>Lecanorales</taxon>
        <taxon>Lecanorineae</taxon>
        <taxon>Ramalinaceae</taxon>
        <taxon>Ramalina</taxon>
    </lineage>
</organism>
<dbReference type="Proteomes" id="UP001161017">
    <property type="component" value="Unassembled WGS sequence"/>
</dbReference>
<sequence>MTSPRPKKAFAWEDYERGRSPRQGSSGSFGSHVQFDDVATPPGASDRLAVPRNHDDGDDAEETLKHRRSSLSMRINALTHAGGPNSFENFARSWSRAAGFAEIPQHKPSFIVSESGDESIGSKISGDTATPTEPRSLLRQQLESAGTSPEVAVDDETSSPKPNVGMHQANNFAHASPARGNSPFERAPHLSTSLVPSSYGSPYGSIYTSFPTKPSVSSLRREAPVQAKDPSDLEHEPLLFKVVEQEDGTKLPVIIGRSTEPQTIFNSVNVLIGVGLLSLPLGLKQSGWLIGMVFLFCAALATRYTAGLLAKCMELDPTLVSFSDIAWKAFGTRIRIAVGVLFSIELMGACVALVVLFADSLDALIPGWGVVKWKVFCGIILIPLGFVPLRYLSFTSVLGIISCLGIVTLIFVDGFIKPHFPGSLRDPSMESLSPKRWSDLPLSFGLLMSPWGGHSVFPNIYRDMRHPQKYGTK</sequence>
<feature type="compositionally biased region" description="Low complexity" evidence="8">
    <location>
        <begin position="21"/>
        <end position="31"/>
    </location>
</feature>
<proteinExistence type="inferred from homology"/>
<keyword evidence="12" id="KW-1185">Reference proteome</keyword>
<dbReference type="AlphaFoldDB" id="A0AA43QVF8"/>
<dbReference type="GO" id="GO:0005774">
    <property type="term" value="C:vacuolar membrane"/>
    <property type="evidence" value="ECO:0007669"/>
    <property type="project" value="TreeGrafter"/>
</dbReference>
<accession>A0AA43QVF8</accession>
<evidence type="ECO:0000256" key="9">
    <source>
        <dbReference type="SAM" id="Phobius"/>
    </source>
</evidence>
<feature type="transmembrane region" description="Helical" evidence="9">
    <location>
        <begin position="370"/>
        <end position="389"/>
    </location>
</feature>
<evidence type="ECO:0000256" key="7">
    <source>
        <dbReference type="ARBA" id="ARBA00023136"/>
    </source>
</evidence>
<feature type="region of interest" description="Disordered" evidence="8">
    <location>
        <begin position="1"/>
        <end position="68"/>
    </location>
</feature>